<dbReference type="PROSITE" id="PS51746">
    <property type="entry name" value="PPM_2"/>
    <property type="match status" value="1"/>
</dbReference>
<name>A0A895XME3_9ACTN</name>
<dbReference type="SMART" id="SM00331">
    <property type="entry name" value="PP2C_SIG"/>
    <property type="match status" value="1"/>
</dbReference>
<dbReference type="SUPFAM" id="SSF81606">
    <property type="entry name" value="PP2C-like"/>
    <property type="match status" value="1"/>
</dbReference>
<dbReference type="EMBL" id="CP070496">
    <property type="protein sequence ID" value="QSB04569.1"/>
    <property type="molecule type" value="Genomic_DNA"/>
</dbReference>
<keyword evidence="1" id="KW-0812">Transmembrane</keyword>
<proteinExistence type="predicted"/>
<dbReference type="InterPro" id="IPR001932">
    <property type="entry name" value="PPM-type_phosphatase-like_dom"/>
</dbReference>
<dbReference type="GO" id="GO:0004722">
    <property type="term" value="F:protein serine/threonine phosphatase activity"/>
    <property type="evidence" value="ECO:0007669"/>
    <property type="project" value="InterPro"/>
</dbReference>
<keyword evidence="1" id="KW-0472">Membrane</keyword>
<dbReference type="AlphaFoldDB" id="A0A895XME3"/>
<accession>A0A895XME3</accession>
<gene>
    <name evidence="3" type="ORF">JQS30_12415</name>
</gene>
<dbReference type="InterPro" id="IPR036457">
    <property type="entry name" value="PPM-type-like_dom_sf"/>
</dbReference>
<dbReference type="SMART" id="SM00332">
    <property type="entry name" value="PP2Cc"/>
    <property type="match status" value="1"/>
</dbReference>
<dbReference type="CDD" id="cd00143">
    <property type="entry name" value="PP2Cc"/>
    <property type="match status" value="1"/>
</dbReference>
<dbReference type="Proteomes" id="UP000662939">
    <property type="component" value="Chromosome"/>
</dbReference>
<keyword evidence="1" id="KW-1133">Transmembrane helix</keyword>
<dbReference type="RefSeq" id="WP_213170567.1">
    <property type="nucleotide sequence ID" value="NZ_CP070496.1"/>
</dbReference>
<evidence type="ECO:0000256" key="1">
    <source>
        <dbReference type="SAM" id="Phobius"/>
    </source>
</evidence>
<evidence type="ECO:0000313" key="4">
    <source>
        <dbReference type="Proteomes" id="UP000662939"/>
    </source>
</evidence>
<protein>
    <submittedName>
        <fullName evidence="3">Serine/threonine-protein phosphatase</fullName>
    </submittedName>
</protein>
<dbReference type="PANTHER" id="PTHR47992">
    <property type="entry name" value="PROTEIN PHOSPHATASE"/>
    <property type="match status" value="1"/>
</dbReference>
<reference evidence="3" key="1">
    <citation type="submission" date="2021-02" db="EMBL/GenBank/DDBJ databases">
        <title>Natronoglycomyces albus gen. nov., sp. nov, a haloalkaliphilic actinobacterium from a soda solonchak soil.</title>
        <authorList>
            <person name="Sorokin D.Y."/>
            <person name="Khijniak T.V."/>
            <person name="Zakharycheva A.P."/>
            <person name="Boueva O.V."/>
            <person name="Ariskina E.V."/>
            <person name="Hahnke R.L."/>
            <person name="Bunk B."/>
            <person name="Sproer C."/>
            <person name="Schumann P."/>
            <person name="Evtushenko L.I."/>
            <person name="Kublanov I.V."/>
        </authorList>
    </citation>
    <scope>NUCLEOTIDE SEQUENCE</scope>
    <source>
        <strain evidence="3">DSM 106290</strain>
    </source>
</reference>
<evidence type="ECO:0000313" key="3">
    <source>
        <dbReference type="EMBL" id="QSB04569.1"/>
    </source>
</evidence>
<dbReference type="Pfam" id="PF13672">
    <property type="entry name" value="PP2C_2"/>
    <property type="match status" value="1"/>
</dbReference>
<sequence>MTKAKPRLVWHLGASTDVGQIRDINEDSYLAHPELIAVADGVGGAAAGEVASAIAIEQMRSLVTGKEVRGPSAEAFDDAVVAAREKIRSVVEDNPESEGMGTTLTALWLGEDEVTLAHIGDSRAYQLRGDDFVQVTVDDSYVQHLIDEGAITKEEAIDHPYRSMVTRVLQSKEAPTHFESRPARVGDRFVVCSDGLTDVVREETVEDVLREFADPQAASERLVELALRAGGPDNITVVVADIKEATVDPKAVVFGSGFALMLLAVGGFAWWAVG</sequence>
<organism evidence="3 4">
    <name type="scientific">Natronoglycomyces albus</name>
    <dbReference type="NCBI Taxonomy" id="2811108"/>
    <lineage>
        <taxon>Bacteria</taxon>
        <taxon>Bacillati</taxon>
        <taxon>Actinomycetota</taxon>
        <taxon>Actinomycetes</taxon>
        <taxon>Glycomycetales</taxon>
        <taxon>Glycomycetaceae</taxon>
        <taxon>Natronoglycomyces</taxon>
    </lineage>
</organism>
<feature type="domain" description="PPM-type phosphatase" evidence="2">
    <location>
        <begin position="11"/>
        <end position="242"/>
    </location>
</feature>
<evidence type="ECO:0000259" key="2">
    <source>
        <dbReference type="PROSITE" id="PS51746"/>
    </source>
</evidence>
<keyword evidence="4" id="KW-1185">Reference proteome</keyword>
<dbReference type="Gene3D" id="3.60.40.10">
    <property type="entry name" value="PPM-type phosphatase domain"/>
    <property type="match status" value="1"/>
</dbReference>
<dbReference type="KEGG" id="nav:JQS30_12415"/>
<dbReference type="InterPro" id="IPR015655">
    <property type="entry name" value="PP2C"/>
</dbReference>
<feature type="transmembrane region" description="Helical" evidence="1">
    <location>
        <begin position="251"/>
        <end position="273"/>
    </location>
</feature>